<organism evidence="2 3">
    <name type="scientific">Kribbella pratensis</name>
    <dbReference type="NCBI Taxonomy" id="2512112"/>
    <lineage>
        <taxon>Bacteria</taxon>
        <taxon>Bacillati</taxon>
        <taxon>Actinomycetota</taxon>
        <taxon>Actinomycetes</taxon>
        <taxon>Propionibacteriales</taxon>
        <taxon>Kribbellaceae</taxon>
        <taxon>Kribbella</taxon>
    </lineage>
</organism>
<keyword evidence="1" id="KW-0812">Transmembrane</keyword>
<feature type="transmembrane region" description="Helical" evidence="1">
    <location>
        <begin position="186"/>
        <end position="205"/>
    </location>
</feature>
<proteinExistence type="predicted"/>
<gene>
    <name evidence="2" type="ORF">EV137_7078</name>
</gene>
<name>A0ABY2F7C4_9ACTN</name>
<accession>A0ABY2F7C4</accession>
<evidence type="ECO:0000256" key="1">
    <source>
        <dbReference type="SAM" id="Phobius"/>
    </source>
</evidence>
<reference evidence="2 3" key="1">
    <citation type="submission" date="2019-03" db="EMBL/GenBank/DDBJ databases">
        <title>Genomic Encyclopedia of Type Strains, Phase III (KMG-III): the genomes of soil and plant-associated and newly described type strains.</title>
        <authorList>
            <person name="Whitman W."/>
        </authorList>
    </citation>
    <scope>NUCLEOTIDE SEQUENCE [LARGE SCALE GENOMIC DNA]</scope>
    <source>
        <strain evidence="2 3">VKMAc-2574</strain>
    </source>
</reference>
<dbReference type="EMBL" id="SODU01000004">
    <property type="protein sequence ID" value="TDW84271.1"/>
    <property type="molecule type" value="Genomic_DNA"/>
</dbReference>
<protein>
    <recommendedName>
        <fullName evidence="4">Ig-like domain-containing protein</fullName>
    </recommendedName>
</protein>
<evidence type="ECO:0000313" key="2">
    <source>
        <dbReference type="EMBL" id="TDW84271.1"/>
    </source>
</evidence>
<comment type="caution">
    <text evidence="2">The sequence shown here is derived from an EMBL/GenBank/DDBJ whole genome shotgun (WGS) entry which is preliminary data.</text>
</comment>
<sequence length="310" mass="32928">MTTVPDSPPYGWTFLVARGRQQGYQPLLVPDFLAESNEYGVLDQATGGESGVAITPVHGLVAGDVVLVSRSERLGAGDIGWLSGPATDQFGRPLELLYGFVLRGGSIGEVDDADLAAARAEAVATYRRFLAAESAFEREISRPFVLRSIPELVLSTTPAHLVDPGTETPEPVAVAARPSPIVSRNLVLVVVVAIAVSAAVWALLLRGRGGPVTEVDLVELESTAVDCTRPITVQARITTDDAATVTYHWESKLTTDSKPVTVEFASAATKVVETTVDPAATSGAFSFKETLVVEHPNSTESSHEYKLSCR</sequence>
<evidence type="ECO:0008006" key="4">
    <source>
        <dbReference type="Google" id="ProtNLM"/>
    </source>
</evidence>
<evidence type="ECO:0000313" key="3">
    <source>
        <dbReference type="Proteomes" id="UP000295060"/>
    </source>
</evidence>
<keyword evidence="3" id="KW-1185">Reference proteome</keyword>
<dbReference type="Proteomes" id="UP000295060">
    <property type="component" value="Unassembled WGS sequence"/>
</dbReference>
<keyword evidence="1" id="KW-1133">Transmembrane helix</keyword>
<keyword evidence="1" id="KW-0472">Membrane</keyword>